<feature type="coiled-coil region" evidence="1">
    <location>
        <begin position="29"/>
        <end position="60"/>
    </location>
</feature>
<keyword evidence="1" id="KW-0175">Coiled coil</keyword>
<proteinExistence type="predicted"/>
<dbReference type="eggNOG" id="ENOG5031AAY">
    <property type="taxonomic scope" value="Bacteria"/>
</dbReference>
<dbReference type="STRING" id="1385515.GCA_000423325_00199"/>
<dbReference type="EMBL" id="AVBH01000011">
    <property type="protein sequence ID" value="KGO99564.1"/>
    <property type="molecule type" value="Genomic_DNA"/>
</dbReference>
<dbReference type="RefSeq" id="WP_027068775.1">
    <property type="nucleotide sequence ID" value="NZ_AUHT01000004.1"/>
</dbReference>
<gene>
    <name evidence="3" type="ORF">N791_04280</name>
</gene>
<dbReference type="OrthoDB" id="6057407at2"/>
<organism evidence="3 4">
    <name type="scientific">Lysobacter defluvii IMMIB APB-9 = DSM 18482</name>
    <dbReference type="NCBI Taxonomy" id="1385515"/>
    <lineage>
        <taxon>Bacteria</taxon>
        <taxon>Pseudomonadati</taxon>
        <taxon>Pseudomonadota</taxon>
        <taxon>Gammaproteobacteria</taxon>
        <taxon>Lysobacterales</taxon>
        <taxon>Lysobacteraceae</taxon>
        <taxon>Novilysobacter</taxon>
    </lineage>
</organism>
<accession>A0A0A0MAU4</accession>
<feature type="chain" id="PRO_5001966784" evidence="2">
    <location>
        <begin position="21"/>
        <end position="217"/>
    </location>
</feature>
<dbReference type="Proteomes" id="UP000030003">
    <property type="component" value="Unassembled WGS sequence"/>
</dbReference>
<evidence type="ECO:0000256" key="2">
    <source>
        <dbReference type="SAM" id="SignalP"/>
    </source>
</evidence>
<evidence type="ECO:0000313" key="4">
    <source>
        <dbReference type="Proteomes" id="UP000030003"/>
    </source>
</evidence>
<dbReference type="AlphaFoldDB" id="A0A0A0MAU4"/>
<feature type="signal peptide" evidence="2">
    <location>
        <begin position="1"/>
        <end position="20"/>
    </location>
</feature>
<reference evidence="3 4" key="1">
    <citation type="submission" date="2013-08" db="EMBL/GenBank/DDBJ databases">
        <title>Genomic analysis of Lysobacter defluvii.</title>
        <authorList>
            <person name="Wang Q."/>
            <person name="Wang G."/>
        </authorList>
    </citation>
    <scope>NUCLEOTIDE SEQUENCE [LARGE SCALE GENOMIC DNA]</scope>
    <source>
        <strain evidence="3 4">IMMIB APB-9</strain>
    </source>
</reference>
<evidence type="ECO:0000256" key="1">
    <source>
        <dbReference type="SAM" id="Coils"/>
    </source>
</evidence>
<sequence>MDIRHATLALCLLLPLAAQAGDPSPAGINAEIRQEMRDAREEVRAELAEARRKLATENLRIDNSLRFSRHDGEEAGELPRAEITPQGDFLIEGEAQEIDAEQRRQLLAYRGQVLDIATRGIDIGQRTAEATLAEIGDSSWVGLLFSAMTGRMERRIERMVRQQVEPAVLEICNELPAVRVAQQQLASSLPQFQPYATLGPDGVDDCAQVVRQEFASL</sequence>
<name>A0A0A0MAU4_9GAMM</name>
<evidence type="ECO:0000313" key="3">
    <source>
        <dbReference type="EMBL" id="KGO99564.1"/>
    </source>
</evidence>
<protein>
    <submittedName>
        <fullName evidence="3">Uncharacterized protein</fullName>
    </submittedName>
</protein>
<keyword evidence="2" id="KW-0732">Signal</keyword>
<keyword evidence="4" id="KW-1185">Reference proteome</keyword>
<comment type="caution">
    <text evidence="3">The sequence shown here is derived from an EMBL/GenBank/DDBJ whole genome shotgun (WGS) entry which is preliminary data.</text>
</comment>